<comment type="caution">
    <text evidence="1">The sequence shown here is derived from an EMBL/GenBank/DDBJ whole genome shotgun (WGS) entry which is preliminary data.</text>
</comment>
<name>A0ACB6QRZ2_9PLEO</name>
<accession>A0ACB6QRZ2</accession>
<sequence>MSTPMSTSQLTRRTSRSSGSQAGCRSSRIEKPRSNHNSPMALERRKTTSGTKRYATLDDHYNMMFGIAGEEEGDEDRRELGRPLSWHPSSTQFQVPSRSSVIEPLPSQDWTLHPPSARNSTHGSDFYSLSARNSLYPEQTQPTPHYPQSHDGRGSQSSGSSWQEASQQTPSYAMSSYSTPSTEPLPWYLREWAKKNQTQNVNSCNGSMDFLPIQHPTADQETKSVAEDEDEEMEASGKELVGMGLYDLPEPELAWDSSKLSEGTGKGLKLEETWQPPEDEEEEDADEASSDDGSVEELPAKDTALPINVKPQLAGNMEGQSFFFDEDDTYTKEWWFQQLKQPSVPVRDAGLGYGWL</sequence>
<proteinExistence type="predicted"/>
<dbReference type="Proteomes" id="UP000799755">
    <property type="component" value="Unassembled WGS sequence"/>
</dbReference>
<dbReference type="EMBL" id="MU003514">
    <property type="protein sequence ID" value="KAF2468847.1"/>
    <property type="molecule type" value="Genomic_DNA"/>
</dbReference>
<evidence type="ECO:0000313" key="2">
    <source>
        <dbReference type="Proteomes" id="UP000799755"/>
    </source>
</evidence>
<keyword evidence="2" id="KW-1185">Reference proteome</keyword>
<gene>
    <name evidence="1" type="ORF">BDR25DRAFT_230647</name>
</gene>
<evidence type="ECO:0000313" key="1">
    <source>
        <dbReference type="EMBL" id="KAF2468847.1"/>
    </source>
</evidence>
<reference evidence="1" key="1">
    <citation type="journal article" date="2020" name="Stud. Mycol.">
        <title>101 Dothideomycetes genomes: a test case for predicting lifestyles and emergence of pathogens.</title>
        <authorList>
            <person name="Haridas S."/>
            <person name="Albert R."/>
            <person name="Binder M."/>
            <person name="Bloem J."/>
            <person name="Labutti K."/>
            <person name="Salamov A."/>
            <person name="Andreopoulos B."/>
            <person name="Baker S."/>
            <person name="Barry K."/>
            <person name="Bills G."/>
            <person name="Bluhm B."/>
            <person name="Cannon C."/>
            <person name="Castanera R."/>
            <person name="Culley D."/>
            <person name="Daum C."/>
            <person name="Ezra D."/>
            <person name="Gonzalez J."/>
            <person name="Henrissat B."/>
            <person name="Kuo A."/>
            <person name="Liang C."/>
            <person name="Lipzen A."/>
            <person name="Lutzoni F."/>
            <person name="Magnuson J."/>
            <person name="Mondo S."/>
            <person name="Nolan M."/>
            <person name="Ohm R."/>
            <person name="Pangilinan J."/>
            <person name="Park H.-J."/>
            <person name="Ramirez L."/>
            <person name="Alfaro M."/>
            <person name="Sun H."/>
            <person name="Tritt A."/>
            <person name="Yoshinaga Y."/>
            <person name="Zwiers L.-H."/>
            <person name="Turgeon B."/>
            <person name="Goodwin S."/>
            <person name="Spatafora J."/>
            <person name="Crous P."/>
            <person name="Grigoriev I."/>
        </authorList>
    </citation>
    <scope>NUCLEOTIDE SEQUENCE</scope>
    <source>
        <strain evidence="1">ATCC 200398</strain>
    </source>
</reference>
<organism evidence="1 2">
    <name type="scientific">Lindgomyces ingoldianus</name>
    <dbReference type="NCBI Taxonomy" id="673940"/>
    <lineage>
        <taxon>Eukaryota</taxon>
        <taxon>Fungi</taxon>
        <taxon>Dikarya</taxon>
        <taxon>Ascomycota</taxon>
        <taxon>Pezizomycotina</taxon>
        <taxon>Dothideomycetes</taxon>
        <taxon>Pleosporomycetidae</taxon>
        <taxon>Pleosporales</taxon>
        <taxon>Lindgomycetaceae</taxon>
        <taxon>Lindgomyces</taxon>
    </lineage>
</organism>
<protein>
    <submittedName>
        <fullName evidence="1">Uncharacterized protein</fullName>
    </submittedName>
</protein>